<dbReference type="PANTHER" id="PTHR30349">
    <property type="entry name" value="PHAGE INTEGRASE-RELATED"/>
    <property type="match status" value="1"/>
</dbReference>
<comment type="caution">
    <text evidence="7">The sequence shown here is derived from an EMBL/GenBank/DDBJ whole genome shotgun (WGS) entry which is preliminary data.</text>
</comment>
<dbReference type="InterPro" id="IPR002104">
    <property type="entry name" value="Integrase_catalytic"/>
</dbReference>
<dbReference type="PANTHER" id="PTHR30349:SF81">
    <property type="entry name" value="TYROSINE RECOMBINASE XERC"/>
    <property type="match status" value="1"/>
</dbReference>
<dbReference type="InterPro" id="IPR011010">
    <property type="entry name" value="DNA_brk_join_enz"/>
</dbReference>
<feature type="domain" description="Core-binding (CB)" evidence="6">
    <location>
        <begin position="1"/>
        <end position="80"/>
    </location>
</feature>
<keyword evidence="2 4" id="KW-0238">DNA-binding</keyword>
<gene>
    <name evidence="7" type="ORF">NDK43_03615</name>
</gene>
<keyword evidence="8" id="KW-1185">Reference proteome</keyword>
<dbReference type="PROSITE" id="PS51898">
    <property type="entry name" value="TYR_RECOMBINASE"/>
    <property type="match status" value="1"/>
</dbReference>
<keyword evidence="1" id="KW-0229">DNA integration</keyword>
<name>A0ABT0W5P9_9BACI</name>
<dbReference type="Gene3D" id="1.10.150.130">
    <property type="match status" value="1"/>
</dbReference>
<dbReference type="Pfam" id="PF02899">
    <property type="entry name" value="Phage_int_SAM_1"/>
    <property type="match status" value="1"/>
</dbReference>
<dbReference type="Proteomes" id="UP001523262">
    <property type="component" value="Unassembled WGS sequence"/>
</dbReference>
<evidence type="ECO:0000256" key="3">
    <source>
        <dbReference type="ARBA" id="ARBA00023172"/>
    </source>
</evidence>
<dbReference type="CDD" id="cd00397">
    <property type="entry name" value="DNA_BRE_C"/>
    <property type="match status" value="1"/>
</dbReference>
<evidence type="ECO:0000256" key="2">
    <source>
        <dbReference type="ARBA" id="ARBA00023125"/>
    </source>
</evidence>
<dbReference type="InterPro" id="IPR010998">
    <property type="entry name" value="Integrase_recombinase_N"/>
</dbReference>
<sequence>MRSLAEEYLLVCESNGHSTATLQTTKVIINQFIKYVGDIDVIDVDTGLLRRWILEQKKTCKANTINTKIICVRSFFNWLVEEEIIDGNPFAKIKFLKAPAPIIKAYNSDDINRMLGYWKGNNFIPVRNKTMIIMLAETGVRSAEMRNIKLEDISDNAIRILGKGNKVRYVPISKVLKLQLTKYLRIRKQYMETYESDLLFVSRYRKEVTRFALIKLIKEMGETLGIDVANTIHNFRRFYIQDMIQKVDIYTLAKTVGHSKITTTQRYLESIADERVLQLTSKHSPLSSGR</sequence>
<protein>
    <submittedName>
        <fullName evidence="7">Tyrosine-type recombinase/integrase</fullName>
    </submittedName>
</protein>
<reference evidence="7 8" key="1">
    <citation type="submission" date="2022-06" db="EMBL/GenBank/DDBJ databases">
        <authorList>
            <person name="Jeon C.O."/>
        </authorList>
    </citation>
    <scope>NUCLEOTIDE SEQUENCE [LARGE SCALE GENOMIC DNA]</scope>
    <source>
        <strain evidence="7 8">KCTC 13943</strain>
    </source>
</reference>
<proteinExistence type="predicted"/>
<evidence type="ECO:0000256" key="1">
    <source>
        <dbReference type="ARBA" id="ARBA00022908"/>
    </source>
</evidence>
<dbReference type="InterPro" id="IPR050090">
    <property type="entry name" value="Tyrosine_recombinase_XerCD"/>
</dbReference>
<dbReference type="SUPFAM" id="SSF56349">
    <property type="entry name" value="DNA breaking-rejoining enzymes"/>
    <property type="match status" value="1"/>
</dbReference>
<evidence type="ECO:0000259" key="5">
    <source>
        <dbReference type="PROSITE" id="PS51898"/>
    </source>
</evidence>
<dbReference type="InterPro" id="IPR013762">
    <property type="entry name" value="Integrase-like_cat_sf"/>
</dbReference>
<dbReference type="InterPro" id="IPR044068">
    <property type="entry name" value="CB"/>
</dbReference>
<dbReference type="PROSITE" id="PS51900">
    <property type="entry name" value="CB"/>
    <property type="match status" value="1"/>
</dbReference>
<evidence type="ECO:0000256" key="4">
    <source>
        <dbReference type="PROSITE-ProRule" id="PRU01248"/>
    </source>
</evidence>
<dbReference type="EMBL" id="JAMQCR010000001">
    <property type="protein sequence ID" value="MCM2531657.1"/>
    <property type="molecule type" value="Genomic_DNA"/>
</dbReference>
<feature type="domain" description="Tyr recombinase" evidence="5">
    <location>
        <begin position="101"/>
        <end position="281"/>
    </location>
</feature>
<keyword evidence="3" id="KW-0233">DNA recombination</keyword>
<dbReference type="Gene3D" id="1.10.443.10">
    <property type="entry name" value="Intergrase catalytic core"/>
    <property type="match status" value="1"/>
</dbReference>
<evidence type="ECO:0000259" key="6">
    <source>
        <dbReference type="PROSITE" id="PS51900"/>
    </source>
</evidence>
<accession>A0ABT0W5P9</accession>
<evidence type="ECO:0000313" key="7">
    <source>
        <dbReference type="EMBL" id="MCM2531657.1"/>
    </source>
</evidence>
<organism evidence="7 8">
    <name type="scientific">Neobacillus pocheonensis</name>
    <dbReference type="NCBI Taxonomy" id="363869"/>
    <lineage>
        <taxon>Bacteria</taxon>
        <taxon>Bacillati</taxon>
        <taxon>Bacillota</taxon>
        <taxon>Bacilli</taxon>
        <taxon>Bacillales</taxon>
        <taxon>Bacillaceae</taxon>
        <taxon>Neobacillus</taxon>
    </lineage>
</organism>
<evidence type="ECO:0000313" key="8">
    <source>
        <dbReference type="Proteomes" id="UP001523262"/>
    </source>
</evidence>
<dbReference type="InterPro" id="IPR004107">
    <property type="entry name" value="Integrase_SAM-like_N"/>
</dbReference>
<dbReference type="Pfam" id="PF00589">
    <property type="entry name" value="Phage_integrase"/>
    <property type="match status" value="1"/>
</dbReference>